<dbReference type="AlphaFoldDB" id="A0A6V8K5R3"/>
<organism evidence="2 3">
    <name type="scientific">Phytohabitans houttuyneae</name>
    <dbReference type="NCBI Taxonomy" id="1076126"/>
    <lineage>
        <taxon>Bacteria</taxon>
        <taxon>Bacillati</taxon>
        <taxon>Actinomycetota</taxon>
        <taxon>Actinomycetes</taxon>
        <taxon>Micromonosporales</taxon>
        <taxon>Micromonosporaceae</taxon>
    </lineage>
</organism>
<feature type="transmembrane region" description="Helical" evidence="1">
    <location>
        <begin position="6"/>
        <end position="28"/>
    </location>
</feature>
<sequence length="67" mass="6823">MNDPATRALWMAIAIIVAAFVATAAGALTWVDGRRLPRAVLTGGAAFAGTLLLLLAAIMFVADQGPA</sequence>
<keyword evidence="3" id="KW-1185">Reference proteome</keyword>
<proteinExistence type="predicted"/>
<reference evidence="2 3" key="1">
    <citation type="submission" date="2020-03" db="EMBL/GenBank/DDBJ databases">
        <title>Whole genome shotgun sequence of Phytohabitans houttuyneae NBRC 108639.</title>
        <authorList>
            <person name="Komaki H."/>
            <person name="Tamura T."/>
        </authorList>
    </citation>
    <scope>NUCLEOTIDE SEQUENCE [LARGE SCALE GENOMIC DNA]</scope>
    <source>
        <strain evidence="2 3">NBRC 108639</strain>
    </source>
</reference>
<reference evidence="2 3" key="2">
    <citation type="submission" date="2020-03" db="EMBL/GenBank/DDBJ databases">
        <authorList>
            <person name="Ichikawa N."/>
            <person name="Kimura A."/>
            <person name="Kitahashi Y."/>
            <person name="Uohara A."/>
        </authorList>
    </citation>
    <scope>NUCLEOTIDE SEQUENCE [LARGE SCALE GENOMIC DNA]</scope>
    <source>
        <strain evidence="2 3">NBRC 108639</strain>
    </source>
</reference>
<name>A0A6V8K5R3_9ACTN</name>
<protein>
    <submittedName>
        <fullName evidence="2">Uncharacterized protein</fullName>
    </submittedName>
</protein>
<dbReference type="RefSeq" id="WP_173052332.1">
    <property type="nucleotide sequence ID" value="NZ_BAABGO010000061.1"/>
</dbReference>
<gene>
    <name evidence="2" type="ORF">Phou_015060</name>
</gene>
<evidence type="ECO:0000313" key="3">
    <source>
        <dbReference type="Proteomes" id="UP000482800"/>
    </source>
</evidence>
<accession>A0A6V8K5R3</accession>
<feature type="transmembrane region" description="Helical" evidence="1">
    <location>
        <begin position="40"/>
        <end position="62"/>
    </location>
</feature>
<keyword evidence="1" id="KW-1133">Transmembrane helix</keyword>
<evidence type="ECO:0000313" key="2">
    <source>
        <dbReference type="EMBL" id="GFJ77326.1"/>
    </source>
</evidence>
<keyword evidence="1" id="KW-0812">Transmembrane</keyword>
<comment type="caution">
    <text evidence="2">The sequence shown here is derived from an EMBL/GenBank/DDBJ whole genome shotgun (WGS) entry which is preliminary data.</text>
</comment>
<evidence type="ECO:0000256" key="1">
    <source>
        <dbReference type="SAM" id="Phobius"/>
    </source>
</evidence>
<dbReference type="EMBL" id="BLPF01000001">
    <property type="protein sequence ID" value="GFJ77326.1"/>
    <property type="molecule type" value="Genomic_DNA"/>
</dbReference>
<dbReference type="Proteomes" id="UP000482800">
    <property type="component" value="Unassembled WGS sequence"/>
</dbReference>
<keyword evidence="1" id="KW-0472">Membrane</keyword>